<reference evidence="8 9" key="1">
    <citation type="submission" date="2019-07" db="EMBL/GenBank/DDBJ databases">
        <title>Criibacterium bergeronii gen. nov., sp. nov. isolated from human clinical samples.</title>
        <authorList>
            <person name="Maheux A.F."/>
            <person name="Boudreau D.K."/>
            <person name="Berube E."/>
            <person name="Brodeur S."/>
            <person name="Bernard K.A."/>
            <person name="Abed J.Y."/>
            <person name="Ducrey E."/>
            <person name="Guay E.F."/>
            <person name="Raymond F."/>
            <person name="Corbeil J."/>
            <person name="Domingo M.-C."/>
            <person name="Roy P.H."/>
            <person name="Boissinot M."/>
            <person name="Tocheva E.I."/>
            <person name="Omar R.F."/>
        </authorList>
    </citation>
    <scope>NUCLEOTIDE SEQUENCE [LARGE SCALE GENOMIC DNA]</scope>
    <source>
        <strain evidence="8 9">CCRI-24246</strain>
    </source>
</reference>
<keyword evidence="7" id="KW-0175">Coiled coil</keyword>
<evidence type="ECO:0000313" key="8">
    <source>
        <dbReference type="EMBL" id="TRW28060.1"/>
    </source>
</evidence>
<dbReference type="AlphaFoldDB" id="A0A552VCC9"/>
<dbReference type="InterPro" id="IPR003688">
    <property type="entry name" value="TraG/VirD4"/>
</dbReference>
<dbReference type="InterPro" id="IPR027417">
    <property type="entry name" value="P-loop_NTPase"/>
</dbReference>
<accession>A0A552VCC9</accession>
<evidence type="ECO:0000256" key="1">
    <source>
        <dbReference type="ARBA" id="ARBA00004651"/>
    </source>
</evidence>
<dbReference type="PANTHER" id="PTHR37937">
    <property type="entry name" value="CONJUGATIVE TRANSFER: DNA TRANSPORT"/>
    <property type="match status" value="1"/>
</dbReference>
<dbReference type="Pfam" id="PF02534">
    <property type="entry name" value="T4SS-DNA_transf"/>
    <property type="match status" value="1"/>
</dbReference>
<evidence type="ECO:0000256" key="6">
    <source>
        <dbReference type="ARBA" id="ARBA00023136"/>
    </source>
</evidence>
<organism evidence="8 9">
    <name type="scientific">Criibacterium bergeronii</name>
    <dbReference type="NCBI Taxonomy" id="1871336"/>
    <lineage>
        <taxon>Bacteria</taxon>
        <taxon>Bacillati</taxon>
        <taxon>Bacillota</taxon>
        <taxon>Clostridia</taxon>
        <taxon>Peptostreptococcales</taxon>
        <taxon>Filifactoraceae</taxon>
        <taxon>Criibacterium</taxon>
    </lineage>
</organism>
<evidence type="ECO:0000256" key="7">
    <source>
        <dbReference type="SAM" id="Coils"/>
    </source>
</evidence>
<dbReference type="Proteomes" id="UP000319424">
    <property type="component" value="Unassembled WGS sequence"/>
</dbReference>
<evidence type="ECO:0000256" key="4">
    <source>
        <dbReference type="ARBA" id="ARBA00022692"/>
    </source>
</evidence>
<comment type="subcellular location">
    <subcellularLocation>
        <location evidence="1">Cell membrane</location>
        <topology evidence="1">Multi-pass membrane protein</topology>
    </subcellularLocation>
</comment>
<gene>
    <name evidence="8" type="ORF">FL857_03450</name>
</gene>
<evidence type="ECO:0000256" key="5">
    <source>
        <dbReference type="ARBA" id="ARBA00022989"/>
    </source>
</evidence>
<proteinExistence type="inferred from homology"/>
<evidence type="ECO:0000256" key="3">
    <source>
        <dbReference type="ARBA" id="ARBA00022475"/>
    </source>
</evidence>
<sequence>MINIKGGIVFGYERINTEKEKIYCITNNTHTVGIGATRSGKTRCVVLQSIGTLGLAGESMVITDPKGELYDYTSDFLRAKDYDIKVLNFKETKKSDKYNFLQPVIDAINKDDIQDAVDKTWDITESLMPDNDKGEPIWKNGEAAIIASAIMCVVYENKNYYKYQNLANVSQFITEMSINRKDERGNFYVYFERLREYLKEKSSDNPAIALLSISEVAHPKTRSSFYTSALTTLRLFSNININSITSDTNISLKDIARNKTALYIILPDEKTTYYSIASLFIHQLYISLVAQADRMGGSLGKRVNFILDEFGNFTKVPNMDTKLTVAGSRNIRFNLFLQSFKQLDEKYGKELSSIIRYNCENWLYIQTDDVETLDELSKRLGKYTTTSYSLSNNSNGGTLNLNTSSGSSVQLIGRELLTADEIKRIKRPYLLYLSRGLPAVMNCPDISLWNFNDLFSMGDEEHNRRLRFMKGLQMQSKIKVVKKVVYWDKIIYLLQEYKLENEIKSLNDYIKELNELVRQGETKAMQAVMQIKLQLNVKKSQLEDVRFKISEIEKEDENERNNENE</sequence>
<protein>
    <submittedName>
        <fullName evidence="8">Conjugal transfer protein TraG</fullName>
    </submittedName>
</protein>
<dbReference type="EMBL" id="VJXW01000003">
    <property type="protein sequence ID" value="TRW28060.1"/>
    <property type="molecule type" value="Genomic_DNA"/>
</dbReference>
<comment type="caution">
    <text evidence="8">The sequence shown here is derived from an EMBL/GenBank/DDBJ whole genome shotgun (WGS) entry which is preliminary data.</text>
</comment>
<comment type="similarity">
    <text evidence="2">Belongs to the VirD4/TraG family.</text>
</comment>
<dbReference type="NCBIfam" id="NF045973">
    <property type="entry name" value="conju_CD1115"/>
    <property type="match status" value="1"/>
</dbReference>
<dbReference type="SUPFAM" id="SSF52540">
    <property type="entry name" value="P-loop containing nucleoside triphosphate hydrolases"/>
    <property type="match status" value="1"/>
</dbReference>
<keyword evidence="3" id="KW-1003">Cell membrane</keyword>
<dbReference type="InterPro" id="IPR051539">
    <property type="entry name" value="T4SS-coupling_protein"/>
</dbReference>
<dbReference type="Gene3D" id="3.40.50.300">
    <property type="entry name" value="P-loop containing nucleotide triphosphate hydrolases"/>
    <property type="match status" value="2"/>
</dbReference>
<feature type="coiled-coil region" evidence="7">
    <location>
        <begin position="496"/>
        <end position="555"/>
    </location>
</feature>
<keyword evidence="5" id="KW-1133">Transmembrane helix</keyword>
<dbReference type="GO" id="GO:0005886">
    <property type="term" value="C:plasma membrane"/>
    <property type="evidence" value="ECO:0007669"/>
    <property type="project" value="UniProtKB-SubCell"/>
</dbReference>
<evidence type="ECO:0000256" key="2">
    <source>
        <dbReference type="ARBA" id="ARBA00008806"/>
    </source>
</evidence>
<name>A0A552VCC9_9FIRM</name>
<dbReference type="CDD" id="cd01127">
    <property type="entry name" value="TrwB_TraG_TraD_VirD4"/>
    <property type="match status" value="1"/>
</dbReference>
<dbReference type="PANTHER" id="PTHR37937:SF1">
    <property type="entry name" value="CONJUGATIVE TRANSFER: DNA TRANSPORT"/>
    <property type="match status" value="1"/>
</dbReference>
<evidence type="ECO:0000313" key="9">
    <source>
        <dbReference type="Proteomes" id="UP000319424"/>
    </source>
</evidence>
<keyword evidence="6" id="KW-0472">Membrane</keyword>
<dbReference type="RefSeq" id="WP_144015737.1">
    <property type="nucleotide sequence ID" value="NZ_VJXW01000003.1"/>
</dbReference>
<dbReference type="OrthoDB" id="9766496at2"/>
<keyword evidence="4" id="KW-0812">Transmembrane</keyword>